<feature type="domain" description="Protein kinase" evidence="13">
    <location>
        <begin position="131"/>
        <end position="435"/>
    </location>
</feature>
<organism evidence="15 16">
    <name type="scientific">Coprinopsis cinerea (strain Okayama-7 / 130 / ATCC MYA-4618 / FGSC 9003)</name>
    <name type="common">Inky cap fungus</name>
    <name type="synonym">Hormographiella aspergillata</name>
    <dbReference type="NCBI Taxonomy" id="240176"/>
    <lineage>
        <taxon>Eukaryota</taxon>
        <taxon>Fungi</taxon>
        <taxon>Dikarya</taxon>
        <taxon>Basidiomycota</taxon>
        <taxon>Agaricomycotina</taxon>
        <taxon>Agaricomycetes</taxon>
        <taxon>Agaricomycetidae</taxon>
        <taxon>Agaricales</taxon>
        <taxon>Agaricineae</taxon>
        <taxon>Psathyrellaceae</taxon>
        <taxon>Coprinopsis</taxon>
    </lineage>
</organism>
<evidence type="ECO:0000256" key="12">
    <source>
        <dbReference type="SAM" id="MobiDB-lite"/>
    </source>
</evidence>
<keyword evidence="16" id="KW-1185">Reference proteome</keyword>
<dbReference type="OrthoDB" id="3638488at2759"/>
<dbReference type="CDD" id="cd21773">
    <property type="entry name" value="MobB_CBK1"/>
    <property type="match status" value="1"/>
</dbReference>
<comment type="catalytic activity">
    <reaction evidence="10">
        <text>L-seryl-[protein] + ATP = O-phospho-L-seryl-[protein] + ADP + H(+)</text>
        <dbReference type="Rhea" id="RHEA:17989"/>
        <dbReference type="Rhea" id="RHEA-COMP:9863"/>
        <dbReference type="Rhea" id="RHEA-COMP:11604"/>
        <dbReference type="ChEBI" id="CHEBI:15378"/>
        <dbReference type="ChEBI" id="CHEBI:29999"/>
        <dbReference type="ChEBI" id="CHEBI:30616"/>
        <dbReference type="ChEBI" id="CHEBI:83421"/>
        <dbReference type="ChEBI" id="CHEBI:456216"/>
        <dbReference type="EC" id="2.7.11.1"/>
    </reaction>
</comment>
<dbReference type="GeneID" id="6013745"/>
<dbReference type="RefSeq" id="XP_001837189.2">
    <property type="nucleotide sequence ID" value="XM_001837137.2"/>
</dbReference>
<dbReference type="EC" id="2.7.11.1" evidence="1"/>
<dbReference type="InParanoid" id="A8NXJ9"/>
<evidence type="ECO:0000259" key="14">
    <source>
        <dbReference type="PROSITE" id="PS51285"/>
    </source>
</evidence>
<dbReference type="Gene3D" id="1.10.510.10">
    <property type="entry name" value="Transferase(Phosphotransferase) domain 1"/>
    <property type="match status" value="1"/>
</dbReference>
<dbReference type="FunFam" id="3.30.200.20:FF:000192">
    <property type="entry name" value="Serine/threonine-protein kinase cot-1"/>
    <property type="match status" value="1"/>
</dbReference>
<comment type="caution">
    <text evidence="15">The sequence shown here is derived from an EMBL/GenBank/DDBJ whole genome shotgun (WGS) entry which is preliminary data.</text>
</comment>
<dbReference type="EMBL" id="AACS02000005">
    <property type="protein sequence ID" value="EAU84806.2"/>
    <property type="molecule type" value="Genomic_DNA"/>
</dbReference>
<keyword evidence="4" id="KW-0808">Transferase</keyword>
<keyword evidence="5 11" id="KW-0547">Nucleotide-binding</keyword>
<dbReference type="InterPro" id="IPR008271">
    <property type="entry name" value="Ser/Thr_kinase_AS"/>
</dbReference>
<evidence type="ECO:0000256" key="11">
    <source>
        <dbReference type="PROSITE-ProRule" id="PRU10141"/>
    </source>
</evidence>
<dbReference type="PANTHER" id="PTHR22988:SF76">
    <property type="entry name" value="CHROMOSOME UNDETERMINED SCAFFOLD_135, WHOLE GENOME SHOTGUN SEQUENCE"/>
    <property type="match status" value="1"/>
</dbReference>
<evidence type="ECO:0000256" key="9">
    <source>
        <dbReference type="ARBA" id="ARBA00047899"/>
    </source>
</evidence>
<evidence type="ECO:0000256" key="6">
    <source>
        <dbReference type="ARBA" id="ARBA00022777"/>
    </source>
</evidence>
<dbReference type="SUPFAM" id="SSF56112">
    <property type="entry name" value="Protein kinase-like (PK-like)"/>
    <property type="match status" value="1"/>
</dbReference>
<feature type="compositionally biased region" description="Polar residues" evidence="12">
    <location>
        <begin position="1"/>
        <end position="25"/>
    </location>
</feature>
<evidence type="ECO:0000313" key="16">
    <source>
        <dbReference type="Proteomes" id="UP000001861"/>
    </source>
</evidence>
<sequence>MQGLNTQNIRKTSSRVNINQSRQPSGPSPAATAQGAAKSPDYVYFDRNPSTCFSEESQIRAKSAQLKLENYYKVAVESAVERNARRVELERRLQEDTLISDSRKNRQLQQLGKKESTFLRLRRTKIGLNDFRTVKVIGKGAFGEVRLVQKTDTGKIYAMKLLRKNEMLKKDQLAHVRAERDVLAESDSPWVVSLFYSFQDPTYLYLVMEFLPGGDLMTMLIKYDTFSEDVTRFYMAECVLAIEAVHRMGFIHRDIKPDNILIDKDGHIKLSDFGLSTGFHKQHDSSYYQRLLESAKNSSNNTPQSSRNSVMVNSINLTISNQDIATWKANRRKLAYSTVGTPDYIAPEIFLQKGYGKECDWWSLGAIMFECLVGYPPFCSESTHETYQKIIHWRHCLSFPSDIHLSAEALDLIQRMITSADQRLNVDQIKRHPFFYGVDWATIRQIDAPFVPRLSSITDTSYFPTDEIDQVTDDIPQDASSADKDLAFLGYTFKRFSISSHAF</sequence>
<keyword evidence="3" id="KW-0597">Phosphoprotein</keyword>
<evidence type="ECO:0000256" key="10">
    <source>
        <dbReference type="ARBA" id="ARBA00048679"/>
    </source>
</evidence>
<dbReference type="SMART" id="SM00133">
    <property type="entry name" value="S_TK_X"/>
    <property type="match status" value="1"/>
</dbReference>
<dbReference type="PROSITE" id="PS50011">
    <property type="entry name" value="PROTEIN_KINASE_DOM"/>
    <property type="match status" value="1"/>
</dbReference>
<dbReference type="KEGG" id="cci:CC1G_00325"/>
<dbReference type="OMA" id="HDNAYYQ"/>
<evidence type="ECO:0000256" key="7">
    <source>
        <dbReference type="ARBA" id="ARBA00022840"/>
    </source>
</evidence>
<comment type="similarity">
    <text evidence="8">Belongs to the protein kinase superfamily. STE Ser/Thr protein kinase family. COT1 subfamily.</text>
</comment>
<dbReference type="GO" id="GO:0005524">
    <property type="term" value="F:ATP binding"/>
    <property type="evidence" value="ECO:0007669"/>
    <property type="project" value="UniProtKB-UniRule"/>
</dbReference>
<dbReference type="GO" id="GO:0004674">
    <property type="term" value="F:protein serine/threonine kinase activity"/>
    <property type="evidence" value="ECO:0007669"/>
    <property type="project" value="UniProtKB-KW"/>
</dbReference>
<dbReference type="Pfam" id="PF00069">
    <property type="entry name" value="Pkinase"/>
    <property type="match status" value="2"/>
</dbReference>
<evidence type="ECO:0000256" key="8">
    <source>
        <dbReference type="ARBA" id="ARBA00038271"/>
    </source>
</evidence>
<accession>A8NXJ9</accession>
<dbReference type="InterPro" id="IPR011009">
    <property type="entry name" value="Kinase-like_dom_sf"/>
</dbReference>
<evidence type="ECO:0000256" key="2">
    <source>
        <dbReference type="ARBA" id="ARBA00022527"/>
    </source>
</evidence>
<feature type="domain" description="AGC-kinase C-terminal" evidence="14">
    <location>
        <begin position="436"/>
        <end position="503"/>
    </location>
</feature>
<dbReference type="Gene3D" id="3.30.200.20">
    <property type="entry name" value="Phosphorylase Kinase, domain 1"/>
    <property type="match status" value="1"/>
</dbReference>
<dbReference type="InterPro" id="IPR017441">
    <property type="entry name" value="Protein_kinase_ATP_BS"/>
</dbReference>
<keyword evidence="7 11" id="KW-0067">ATP-binding</keyword>
<evidence type="ECO:0000256" key="5">
    <source>
        <dbReference type="ARBA" id="ARBA00022741"/>
    </source>
</evidence>
<evidence type="ECO:0000256" key="4">
    <source>
        <dbReference type="ARBA" id="ARBA00022679"/>
    </source>
</evidence>
<dbReference type="PROSITE" id="PS51285">
    <property type="entry name" value="AGC_KINASE_CTER"/>
    <property type="match status" value="1"/>
</dbReference>
<evidence type="ECO:0000256" key="1">
    <source>
        <dbReference type="ARBA" id="ARBA00012513"/>
    </source>
</evidence>
<dbReference type="PANTHER" id="PTHR22988">
    <property type="entry name" value="MYOTONIC DYSTROPHY S/T KINASE-RELATED"/>
    <property type="match status" value="1"/>
</dbReference>
<dbReference type="HOGENOM" id="CLU_000288_67_2_1"/>
<dbReference type="PROSITE" id="PS00108">
    <property type="entry name" value="PROTEIN_KINASE_ST"/>
    <property type="match status" value="1"/>
</dbReference>
<dbReference type="AlphaFoldDB" id="A8NXJ9"/>
<dbReference type="InterPro" id="IPR050839">
    <property type="entry name" value="Rho-assoc_Ser/Thr_Kinase"/>
</dbReference>
<dbReference type="PROSITE" id="PS00107">
    <property type="entry name" value="PROTEIN_KINASE_ATP"/>
    <property type="match status" value="1"/>
</dbReference>
<dbReference type="VEuPathDB" id="FungiDB:CC1G_00325"/>
<evidence type="ECO:0000313" key="15">
    <source>
        <dbReference type="EMBL" id="EAU84806.2"/>
    </source>
</evidence>
<name>A8NXJ9_COPC7</name>
<dbReference type="eggNOG" id="KOG0605">
    <property type="taxonomic scope" value="Eukaryota"/>
</dbReference>
<keyword evidence="6 15" id="KW-0418">Kinase</keyword>
<dbReference type="InterPro" id="IPR000719">
    <property type="entry name" value="Prot_kinase_dom"/>
</dbReference>
<dbReference type="FunCoup" id="A8NXJ9">
    <property type="interactions" value="223"/>
</dbReference>
<comment type="catalytic activity">
    <reaction evidence="9">
        <text>L-threonyl-[protein] + ATP = O-phospho-L-threonyl-[protein] + ADP + H(+)</text>
        <dbReference type="Rhea" id="RHEA:46608"/>
        <dbReference type="Rhea" id="RHEA-COMP:11060"/>
        <dbReference type="Rhea" id="RHEA-COMP:11605"/>
        <dbReference type="ChEBI" id="CHEBI:15378"/>
        <dbReference type="ChEBI" id="CHEBI:30013"/>
        <dbReference type="ChEBI" id="CHEBI:30616"/>
        <dbReference type="ChEBI" id="CHEBI:61977"/>
        <dbReference type="ChEBI" id="CHEBI:456216"/>
        <dbReference type="EC" id="2.7.11.1"/>
    </reaction>
</comment>
<dbReference type="InterPro" id="IPR000961">
    <property type="entry name" value="AGC-kinase_C"/>
</dbReference>
<proteinExistence type="inferred from homology"/>
<protein>
    <recommendedName>
        <fullName evidence="1">non-specific serine/threonine protein kinase</fullName>
        <ecNumber evidence="1">2.7.11.1</ecNumber>
    </recommendedName>
</protein>
<dbReference type="Proteomes" id="UP000001861">
    <property type="component" value="Unassembled WGS sequence"/>
</dbReference>
<reference evidence="15 16" key="1">
    <citation type="journal article" date="2010" name="Proc. Natl. Acad. Sci. U.S.A.">
        <title>Insights into evolution of multicellular fungi from the assembled chromosomes of the mushroom Coprinopsis cinerea (Coprinus cinereus).</title>
        <authorList>
            <person name="Stajich J.E."/>
            <person name="Wilke S.K."/>
            <person name="Ahren D."/>
            <person name="Au C.H."/>
            <person name="Birren B.W."/>
            <person name="Borodovsky M."/>
            <person name="Burns C."/>
            <person name="Canback B."/>
            <person name="Casselton L.A."/>
            <person name="Cheng C.K."/>
            <person name="Deng J."/>
            <person name="Dietrich F.S."/>
            <person name="Fargo D.C."/>
            <person name="Farman M.L."/>
            <person name="Gathman A.C."/>
            <person name="Goldberg J."/>
            <person name="Guigo R."/>
            <person name="Hoegger P.J."/>
            <person name="Hooker J.B."/>
            <person name="Huggins A."/>
            <person name="James T.Y."/>
            <person name="Kamada T."/>
            <person name="Kilaru S."/>
            <person name="Kodira C."/>
            <person name="Kues U."/>
            <person name="Kupfer D."/>
            <person name="Kwan H.S."/>
            <person name="Lomsadze A."/>
            <person name="Li W."/>
            <person name="Lilly W.W."/>
            <person name="Ma L.J."/>
            <person name="Mackey A.J."/>
            <person name="Manning G."/>
            <person name="Martin F."/>
            <person name="Muraguchi H."/>
            <person name="Natvig D.O."/>
            <person name="Palmerini H."/>
            <person name="Ramesh M.A."/>
            <person name="Rehmeyer C.J."/>
            <person name="Roe B.A."/>
            <person name="Shenoy N."/>
            <person name="Stanke M."/>
            <person name="Ter-Hovhannisyan V."/>
            <person name="Tunlid A."/>
            <person name="Velagapudi R."/>
            <person name="Vision T.J."/>
            <person name="Zeng Q."/>
            <person name="Zolan M.E."/>
            <person name="Pukkila P.J."/>
        </authorList>
    </citation>
    <scope>NUCLEOTIDE SEQUENCE [LARGE SCALE GENOMIC DNA]</scope>
    <source>
        <strain evidence="16">Okayama-7 / 130 / ATCC MYA-4618 / FGSC 9003</strain>
    </source>
</reference>
<feature type="region of interest" description="Disordered" evidence="12">
    <location>
        <begin position="1"/>
        <end position="37"/>
    </location>
</feature>
<keyword evidence="2" id="KW-0723">Serine/threonine-protein kinase</keyword>
<dbReference type="SMART" id="SM00220">
    <property type="entry name" value="S_TKc"/>
    <property type="match status" value="1"/>
</dbReference>
<evidence type="ECO:0000259" key="13">
    <source>
        <dbReference type="PROSITE" id="PS50011"/>
    </source>
</evidence>
<gene>
    <name evidence="15" type="ORF">CC1G_00325</name>
</gene>
<feature type="binding site" evidence="11">
    <location>
        <position position="160"/>
    </location>
    <ligand>
        <name>ATP</name>
        <dbReference type="ChEBI" id="CHEBI:30616"/>
    </ligand>
</feature>
<dbReference type="STRING" id="240176.A8NXJ9"/>
<evidence type="ECO:0000256" key="3">
    <source>
        <dbReference type="ARBA" id="ARBA00022553"/>
    </source>
</evidence>